<evidence type="ECO:0000313" key="3">
    <source>
        <dbReference type="Proteomes" id="UP001163046"/>
    </source>
</evidence>
<gene>
    <name evidence="2" type="ORF">OS493_008529</name>
</gene>
<evidence type="ECO:0000256" key="1">
    <source>
        <dbReference type="SAM" id="Phobius"/>
    </source>
</evidence>
<dbReference type="Proteomes" id="UP001163046">
    <property type="component" value="Unassembled WGS sequence"/>
</dbReference>
<reference evidence="2" key="1">
    <citation type="submission" date="2023-01" db="EMBL/GenBank/DDBJ databases">
        <title>Genome assembly of the deep-sea coral Lophelia pertusa.</title>
        <authorList>
            <person name="Herrera S."/>
            <person name="Cordes E."/>
        </authorList>
    </citation>
    <scope>NUCLEOTIDE SEQUENCE</scope>
    <source>
        <strain evidence="2">USNM1676648</strain>
        <tissue evidence="2">Polyp</tissue>
    </source>
</reference>
<evidence type="ECO:0000313" key="2">
    <source>
        <dbReference type="EMBL" id="KAJ7386405.1"/>
    </source>
</evidence>
<name>A0A9W9ZRY8_9CNID</name>
<keyword evidence="1" id="KW-0812">Transmembrane</keyword>
<keyword evidence="3" id="KW-1185">Reference proteome</keyword>
<sequence>MAAETPMVKGKIVIAVLALILFFLLVGFVRNLFQIPDDKVVGIRHMKSGVMAERMRTNQQHIPVDTLKFFYMKRWFGGELGSCSEQS</sequence>
<keyword evidence="1" id="KW-0472">Membrane</keyword>
<feature type="transmembrane region" description="Helical" evidence="1">
    <location>
        <begin position="12"/>
        <end position="33"/>
    </location>
</feature>
<protein>
    <submittedName>
        <fullName evidence="2">Uncharacterized protein</fullName>
    </submittedName>
</protein>
<dbReference type="AlphaFoldDB" id="A0A9W9ZRY8"/>
<accession>A0A9W9ZRY8</accession>
<comment type="caution">
    <text evidence="2">The sequence shown here is derived from an EMBL/GenBank/DDBJ whole genome shotgun (WGS) entry which is preliminary data.</text>
</comment>
<proteinExistence type="predicted"/>
<dbReference type="EMBL" id="MU825876">
    <property type="protein sequence ID" value="KAJ7386405.1"/>
    <property type="molecule type" value="Genomic_DNA"/>
</dbReference>
<keyword evidence="1" id="KW-1133">Transmembrane helix</keyword>
<organism evidence="2 3">
    <name type="scientific">Desmophyllum pertusum</name>
    <dbReference type="NCBI Taxonomy" id="174260"/>
    <lineage>
        <taxon>Eukaryota</taxon>
        <taxon>Metazoa</taxon>
        <taxon>Cnidaria</taxon>
        <taxon>Anthozoa</taxon>
        <taxon>Hexacorallia</taxon>
        <taxon>Scleractinia</taxon>
        <taxon>Caryophylliina</taxon>
        <taxon>Caryophylliidae</taxon>
        <taxon>Desmophyllum</taxon>
    </lineage>
</organism>